<accession>A0AAQ4E544</accession>
<name>A0AAQ4E544_AMBAM</name>
<feature type="chain" id="PRO_5042885128" description="Chitin-binding type-2 domain-containing protein" evidence="6">
    <location>
        <begin position="21"/>
        <end position="162"/>
    </location>
</feature>
<evidence type="ECO:0000313" key="9">
    <source>
        <dbReference type="Proteomes" id="UP001321473"/>
    </source>
</evidence>
<dbReference type="SUPFAM" id="SSF57625">
    <property type="entry name" value="Invertebrate chitin-binding proteins"/>
    <property type="match status" value="2"/>
</dbReference>
<dbReference type="PANTHER" id="PTHR23301">
    <property type="entry name" value="CHITIN BINDING PERITROPHIN-A"/>
    <property type="match status" value="1"/>
</dbReference>
<dbReference type="GO" id="GO:0005576">
    <property type="term" value="C:extracellular region"/>
    <property type="evidence" value="ECO:0007669"/>
    <property type="project" value="InterPro"/>
</dbReference>
<comment type="caution">
    <text evidence="8">The sequence shown here is derived from an EMBL/GenBank/DDBJ whole genome shotgun (WGS) entry which is preliminary data.</text>
</comment>
<dbReference type="InterPro" id="IPR036508">
    <property type="entry name" value="Chitin-bd_dom_sf"/>
</dbReference>
<gene>
    <name evidence="8" type="ORF">V5799_013710</name>
</gene>
<dbReference type="Pfam" id="PF01607">
    <property type="entry name" value="CBM_14"/>
    <property type="match status" value="2"/>
</dbReference>
<sequence>MGPAARSFAVLLGCAWLVSAVDFRCPSGNGYFPDPEQCDMYYECRRGVAKPKLCADGMAFHDGNPLYGRCDYISNVDCSRRPYLQEAKSTRKCPRANGFFPHVDYPRVCKEFYSCNNGIASTLSCQKGLAFDPNIGGCAWAARVPGCENEAIEVRSGHGNAH</sequence>
<organism evidence="8 9">
    <name type="scientific">Amblyomma americanum</name>
    <name type="common">Lone star tick</name>
    <dbReference type="NCBI Taxonomy" id="6943"/>
    <lineage>
        <taxon>Eukaryota</taxon>
        <taxon>Metazoa</taxon>
        <taxon>Ecdysozoa</taxon>
        <taxon>Arthropoda</taxon>
        <taxon>Chelicerata</taxon>
        <taxon>Arachnida</taxon>
        <taxon>Acari</taxon>
        <taxon>Parasitiformes</taxon>
        <taxon>Ixodida</taxon>
        <taxon>Ixodoidea</taxon>
        <taxon>Ixodidae</taxon>
        <taxon>Amblyomminae</taxon>
        <taxon>Amblyomma</taxon>
    </lineage>
</organism>
<keyword evidence="2 6" id="KW-0732">Signal</keyword>
<dbReference type="PANTHER" id="PTHR23301:SF0">
    <property type="entry name" value="CHITIN-BINDING TYPE-2 DOMAIN-CONTAINING PROTEIN-RELATED"/>
    <property type="match status" value="1"/>
</dbReference>
<keyword evidence="5" id="KW-0325">Glycoprotein</keyword>
<evidence type="ECO:0000256" key="2">
    <source>
        <dbReference type="ARBA" id="ARBA00022729"/>
    </source>
</evidence>
<evidence type="ECO:0000256" key="3">
    <source>
        <dbReference type="ARBA" id="ARBA00022737"/>
    </source>
</evidence>
<feature type="signal peptide" evidence="6">
    <location>
        <begin position="1"/>
        <end position="20"/>
    </location>
</feature>
<dbReference type="EMBL" id="JARKHS020022007">
    <property type="protein sequence ID" value="KAK8769825.1"/>
    <property type="molecule type" value="Genomic_DNA"/>
</dbReference>
<reference evidence="8 9" key="1">
    <citation type="journal article" date="2023" name="Arcadia Sci">
        <title>De novo assembly of a long-read Amblyomma americanum tick genome.</title>
        <authorList>
            <person name="Chou S."/>
            <person name="Poskanzer K.E."/>
            <person name="Rollins M."/>
            <person name="Thuy-Boun P.S."/>
        </authorList>
    </citation>
    <scope>NUCLEOTIDE SEQUENCE [LARGE SCALE GENOMIC DNA]</scope>
    <source>
        <strain evidence="8">F_SG_1</strain>
        <tissue evidence="8">Salivary glands</tissue>
    </source>
</reference>
<evidence type="ECO:0000313" key="8">
    <source>
        <dbReference type="EMBL" id="KAK8769825.1"/>
    </source>
</evidence>
<dbReference type="Gene3D" id="2.170.140.10">
    <property type="entry name" value="Chitin binding domain"/>
    <property type="match status" value="2"/>
</dbReference>
<evidence type="ECO:0000259" key="7">
    <source>
        <dbReference type="PROSITE" id="PS50940"/>
    </source>
</evidence>
<proteinExistence type="predicted"/>
<evidence type="ECO:0000256" key="4">
    <source>
        <dbReference type="ARBA" id="ARBA00023157"/>
    </source>
</evidence>
<feature type="domain" description="Chitin-binding type-2" evidence="7">
    <location>
        <begin position="90"/>
        <end position="149"/>
    </location>
</feature>
<dbReference type="Proteomes" id="UP001321473">
    <property type="component" value="Unassembled WGS sequence"/>
</dbReference>
<evidence type="ECO:0000256" key="1">
    <source>
        <dbReference type="ARBA" id="ARBA00022669"/>
    </source>
</evidence>
<dbReference type="AlphaFoldDB" id="A0AAQ4E544"/>
<dbReference type="InterPro" id="IPR002557">
    <property type="entry name" value="Chitin-bd_dom"/>
</dbReference>
<dbReference type="SMART" id="SM00494">
    <property type="entry name" value="ChtBD2"/>
    <property type="match status" value="2"/>
</dbReference>
<keyword evidence="3" id="KW-0677">Repeat</keyword>
<evidence type="ECO:0000256" key="6">
    <source>
        <dbReference type="SAM" id="SignalP"/>
    </source>
</evidence>
<protein>
    <recommendedName>
        <fullName evidence="7">Chitin-binding type-2 domain-containing protein</fullName>
    </recommendedName>
</protein>
<keyword evidence="9" id="KW-1185">Reference proteome</keyword>
<keyword evidence="1" id="KW-0147">Chitin-binding</keyword>
<evidence type="ECO:0000256" key="5">
    <source>
        <dbReference type="ARBA" id="ARBA00023180"/>
    </source>
</evidence>
<dbReference type="PROSITE" id="PS50940">
    <property type="entry name" value="CHIT_BIND_II"/>
    <property type="match status" value="2"/>
</dbReference>
<keyword evidence="4" id="KW-1015">Disulfide bond</keyword>
<dbReference type="InterPro" id="IPR051940">
    <property type="entry name" value="Chitin_bind-dev_reg"/>
</dbReference>
<dbReference type="GO" id="GO:0008061">
    <property type="term" value="F:chitin binding"/>
    <property type="evidence" value="ECO:0007669"/>
    <property type="project" value="UniProtKB-KW"/>
</dbReference>
<feature type="domain" description="Chitin-binding type-2" evidence="7">
    <location>
        <begin position="22"/>
        <end position="80"/>
    </location>
</feature>